<dbReference type="InterPro" id="IPR050357">
    <property type="entry name" value="Arrestin_domain-protein"/>
</dbReference>
<keyword evidence="2" id="KW-1185">Reference proteome</keyword>
<evidence type="ECO:0000313" key="2">
    <source>
        <dbReference type="Proteomes" id="UP000253551"/>
    </source>
</evidence>
<dbReference type="PANTHER" id="PTHR11188">
    <property type="entry name" value="ARRESTIN DOMAIN CONTAINING PROTEIN"/>
    <property type="match status" value="1"/>
</dbReference>
<dbReference type="STRING" id="4846.A0A367IQE1"/>
<reference evidence="1 2" key="1">
    <citation type="journal article" date="2018" name="G3 (Bethesda)">
        <title>Phylogenetic and Phylogenomic Definition of Rhizopus Species.</title>
        <authorList>
            <person name="Gryganskyi A.P."/>
            <person name="Golan J."/>
            <person name="Dolatabadi S."/>
            <person name="Mondo S."/>
            <person name="Robb S."/>
            <person name="Idnurm A."/>
            <person name="Muszewska A."/>
            <person name="Steczkiewicz K."/>
            <person name="Masonjones S."/>
            <person name="Liao H.L."/>
            <person name="Gajdeczka M.T."/>
            <person name="Anike F."/>
            <person name="Vuek A."/>
            <person name="Anishchenko I.M."/>
            <person name="Voigt K."/>
            <person name="de Hoog G.S."/>
            <person name="Smith M.E."/>
            <person name="Heitman J."/>
            <person name="Vilgalys R."/>
            <person name="Stajich J.E."/>
        </authorList>
    </citation>
    <scope>NUCLEOTIDE SEQUENCE [LARGE SCALE GENOMIC DNA]</scope>
    <source>
        <strain evidence="1 2">LSU 92-RS-03</strain>
    </source>
</reference>
<proteinExistence type="predicted"/>
<dbReference type="AlphaFoldDB" id="A0A367IQE1"/>
<dbReference type="PANTHER" id="PTHR11188:SF17">
    <property type="entry name" value="FI21816P1"/>
    <property type="match status" value="1"/>
</dbReference>
<dbReference type="EMBL" id="PJQM01006320">
    <property type="protein sequence ID" value="RCH79873.1"/>
    <property type="molecule type" value="Genomic_DNA"/>
</dbReference>
<gene>
    <name evidence="1" type="ORF">CU098_000708</name>
</gene>
<accession>A0A367IQE1</accession>
<sequence length="405" mass="46269">ILPEFGWTMGEEKFFGPGTIFQGYVKLRCRDEIYKATRLRLVFSGAESMLTYDVGPGLIRSQSNQLFGIRSTLWKRRQEDEELRSGKAYKFKFTIQMPLVQFPPSMNHSLYKCSYKLCAYLDSAESYDETPLTAHIPINYIPLIETRLLKSPIYLEDVKKRKKHRNKWMAMPAVTVKLHSVEYLSGDTIQAIICTTKPDVSASSFIAPSFKFDYSITMNLYQISQFHSDKEPLLSQLVGTQSYTLDETNETEQQHHLGLQLESYLPPSFEYSKIMSLSYKLRIKVYIKRARTSLSSAVSKQDSKKLKEAMTLPWPTSTMSMFETPIVIGTLGRGIRTDDELQAYTKFSSEHDPLPTPKFIENLQHEDTLPKYEPIRLPDYEEDGQKQCTVAASIVSSSASSITVG</sequence>
<feature type="non-terminal residue" evidence="1">
    <location>
        <position position="1"/>
    </location>
</feature>
<dbReference type="Gene3D" id="2.60.40.640">
    <property type="match status" value="1"/>
</dbReference>
<dbReference type="GO" id="GO:0005737">
    <property type="term" value="C:cytoplasm"/>
    <property type="evidence" value="ECO:0007669"/>
    <property type="project" value="TreeGrafter"/>
</dbReference>
<evidence type="ECO:0000313" key="1">
    <source>
        <dbReference type="EMBL" id="RCH79873.1"/>
    </source>
</evidence>
<dbReference type="InterPro" id="IPR014752">
    <property type="entry name" value="Arrestin-like_C"/>
</dbReference>
<comment type="caution">
    <text evidence="1">The sequence shown here is derived from an EMBL/GenBank/DDBJ whole genome shotgun (WGS) entry which is preliminary data.</text>
</comment>
<evidence type="ECO:0008006" key="3">
    <source>
        <dbReference type="Google" id="ProtNLM"/>
    </source>
</evidence>
<dbReference type="OrthoDB" id="2225514at2759"/>
<name>A0A367IQE1_RHIST</name>
<organism evidence="1 2">
    <name type="scientific">Rhizopus stolonifer</name>
    <name type="common">Rhizopus nigricans</name>
    <dbReference type="NCBI Taxonomy" id="4846"/>
    <lineage>
        <taxon>Eukaryota</taxon>
        <taxon>Fungi</taxon>
        <taxon>Fungi incertae sedis</taxon>
        <taxon>Mucoromycota</taxon>
        <taxon>Mucoromycotina</taxon>
        <taxon>Mucoromycetes</taxon>
        <taxon>Mucorales</taxon>
        <taxon>Mucorineae</taxon>
        <taxon>Rhizopodaceae</taxon>
        <taxon>Rhizopus</taxon>
    </lineage>
</organism>
<protein>
    <recommendedName>
        <fullName evidence="3">Arrestin C-terminal-like domain-containing protein</fullName>
    </recommendedName>
</protein>
<dbReference type="Proteomes" id="UP000253551">
    <property type="component" value="Unassembled WGS sequence"/>
</dbReference>
<dbReference type="GO" id="GO:0015031">
    <property type="term" value="P:protein transport"/>
    <property type="evidence" value="ECO:0007669"/>
    <property type="project" value="TreeGrafter"/>
</dbReference>